<dbReference type="PANTHER" id="PTHR46929:SF3">
    <property type="entry name" value="MYB_SANT-LIKE DOMAIN-CONTAINING PROTEIN"/>
    <property type="match status" value="1"/>
</dbReference>
<dbReference type="InterPro" id="IPR024752">
    <property type="entry name" value="Myb/SANT-like_dom"/>
</dbReference>
<dbReference type="AlphaFoldDB" id="A0A0R0E615"/>
<reference evidence="3 4" key="1">
    <citation type="journal article" date="2010" name="Nature">
        <title>Genome sequence of the palaeopolyploid soybean.</title>
        <authorList>
            <person name="Schmutz J."/>
            <person name="Cannon S.B."/>
            <person name="Schlueter J."/>
            <person name="Ma J."/>
            <person name="Mitros T."/>
            <person name="Nelson W."/>
            <person name="Hyten D.L."/>
            <person name="Song Q."/>
            <person name="Thelen J.J."/>
            <person name="Cheng J."/>
            <person name="Xu D."/>
            <person name="Hellsten U."/>
            <person name="May G.D."/>
            <person name="Yu Y."/>
            <person name="Sakurai T."/>
            <person name="Umezawa T."/>
            <person name="Bhattacharyya M.K."/>
            <person name="Sandhu D."/>
            <person name="Valliyodan B."/>
            <person name="Lindquist E."/>
            <person name="Peto M."/>
            <person name="Grant D."/>
            <person name="Shu S."/>
            <person name="Goodstein D."/>
            <person name="Barry K."/>
            <person name="Futrell-Griggs M."/>
            <person name="Abernathy B."/>
            <person name="Du J."/>
            <person name="Tian Z."/>
            <person name="Zhu L."/>
            <person name="Gill N."/>
            <person name="Joshi T."/>
            <person name="Libault M."/>
            <person name="Sethuraman A."/>
            <person name="Zhang X.-C."/>
            <person name="Shinozaki K."/>
            <person name="Nguyen H.T."/>
            <person name="Wing R.A."/>
            <person name="Cregan P."/>
            <person name="Specht J."/>
            <person name="Grimwood J."/>
            <person name="Rokhsar D."/>
            <person name="Stacey G."/>
            <person name="Shoemaker R.C."/>
            <person name="Jackson S.A."/>
        </authorList>
    </citation>
    <scope>NUCLEOTIDE SEQUENCE</scope>
    <source>
        <strain evidence="4">cv. Williams 82</strain>
        <tissue evidence="3">Callus</tissue>
    </source>
</reference>
<reference evidence="3" key="3">
    <citation type="submission" date="2018-07" db="EMBL/GenBank/DDBJ databases">
        <title>WGS assembly of Glycine max.</title>
        <authorList>
            <person name="Schmutz J."/>
            <person name="Cannon S."/>
            <person name="Schlueter J."/>
            <person name="Ma J."/>
            <person name="Mitros T."/>
            <person name="Nelson W."/>
            <person name="Hyten D."/>
            <person name="Song Q."/>
            <person name="Thelen J."/>
            <person name="Cheng J."/>
            <person name="Xu D."/>
            <person name="Hellsten U."/>
            <person name="May G."/>
            <person name="Yu Y."/>
            <person name="Sakurai T."/>
            <person name="Umezawa T."/>
            <person name="Bhattacharyya M."/>
            <person name="Sandhu D."/>
            <person name="Valliyodan B."/>
            <person name="Lindquist E."/>
            <person name="Peto M."/>
            <person name="Grant D."/>
            <person name="Shu S."/>
            <person name="Goodstein D."/>
            <person name="Barry K."/>
            <person name="Futrell-Griggs M."/>
            <person name="Abernathy B."/>
            <person name="Du J."/>
            <person name="Tian Z."/>
            <person name="Zhu L."/>
            <person name="Gill N."/>
            <person name="Joshi T."/>
            <person name="Libault M."/>
            <person name="Sethuraman A."/>
            <person name="Zhang X."/>
            <person name="Shinozaki K."/>
            <person name="Nguyen H."/>
            <person name="Wing R."/>
            <person name="Cregan P."/>
            <person name="Specht J."/>
            <person name="Grimwood J."/>
            <person name="Rokhsar D."/>
            <person name="Stacey G."/>
            <person name="Shoemaker R."/>
            <person name="Jackson S."/>
        </authorList>
    </citation>
    <scope>NUCLEOTIDE SEQUENCE</scope>
    <source>
        <tissue evidence="3">Callus</tissue>
    </source>
</reference>
<feature type="domain" description="Myb/SANT-like" evidence="2">
    <location>
        <begin position="1"/>
        <end position="91"/>
    </location>
</feature>
<dbReference type="Proteomes" id="UP000008827">
    <property type="component" value="Chromosome 20"/>
</dbReference>
<dbReference type="EnsemblPlants" id="KRG89516">
    <property type="protein sequence ID" value="KRG89516"/>
    <property type="gene ID" value="GLYMA_20G028300"/>
</dbReference>
<accession>A0A0R0E615</accession>
<dbReference type="PANTHER" id="PTHR46929">
    <property type="entry name" value="EXPRESSED PROTEIN"/>
    <property type="match status" value="1"/>
</dbReference>
<evidence type="ECO:0000313" key="4">
    <source>
        <dbReference type="EnsemblPlants" id="KRG89516"/>
    </source>
</evidence>
<sequence>MERVLAEVLRDQRNLGNKGDGNWKAVAYSTAAQILSKRFGVHLMADNVKNRFKLWRTWYGIMSDILSQSGFDWDSTKYMIIVENEIAWNEYVKSHEEVKRFRFKVIPNWDDIVDLCAKDRATGLGAENALDADDIMSKETNEEEVIHSKKHSPSKSGEKEGMISSMKEVAESLKEFVEVTKKKMEIKEAQEVVHEVVSELDNIPNFNGALRHRAIDWLTENPIKFAIIKALPLDEKEDYILSFMP</sequence>
<protein>
    <recommendedName>
        <fullName evidence="2">Myb/SANT-like domain-containing protein</fullName>
    </recommendedName>
</protein>
<keyword evidence="5" id="KW-1185">Reference proteome</keyword>
<evidence type="ECO:0000256" key="1">
    <source>
        <dbReference type="SAM" id="MobiDB-lite"/>
    </source>
</evidence>
<dbReference type="EMBL" id="CM000853">
    <property type="protein sequence ID" value="KRG89516.1"/>
    <property type="molecule type" value="Genomic_DNA"/>
</dbReference>
<organism evidence="3">
    <name type="scientific">Glycine max</name>
    <name type="common">Soybean</name>
    <name type="synonym">Glycine hispida</name>
    <dbReference type="NCBI Taxonomy" id="3847"/>
    <lineage>
        <taxon>Eukaryota</taxon>
        <taxon>Viridiplantae</taxon>
        <taxon>Streptophyta</taxon>
        <taxon>Embryophyta</taxon>
        <taxon>Tracheophyta</taxon>
        <taxon>Spermatophyta</taxon>
        <taxon>Magnoliopsida</taxon>
        <taxon>eudicotyledons</taxon>
        <taxon>Gunneridae</taxon>
        <taxon>Pentapetalae</taxon>
        <taxon>rosids</taxon>
        <taxon>fabids</taxon>
        <taxon>Fabales</taxon>
        <taxon>Fabaceae</taxon>
        <taxon>Papilionoideae</taxon>
        <taxon>50 kb inversion clade</taxon>
        <taxon>NPAAA clade</taxon>
        <taxon>indigoferoid/millettioid clade</taxon>
        <taxon>Phaseoleae</taxon>
        <taxon>Glycine</taxon>
        <taxon>Glycine subgen. Soja</taxon>
    </lineage>
</organism>
<dbReference type="OMA" id="WHEICIV"/>
<feature type="region of interest" description="Disordered" evidence="1">
    <location>
        <begin position="141"/>
        <end position="160"/>
    </location>
</feature>
<dbReference type="Pfam" id="PF12776">
    <property type="entry name" value="Myb_DNA-bind_3"/>
    <property type="match status" value="1"/>
</dbReference>
<evidence type="ECO:0000259" key="2">
    <source>
        <dbReference type="Pfam" id="PF12776"/>
    </source>
</evidence>
<proteinExistence type="predicted"/>
<reference evidence="4" key="2">
    <citation type="submission" date="2018-02" db="UniProtKB">
        <authorList>
            <consortium name="EnsemblPlants"/>
        </authorList>
    </citation>
    <scope>IDENTIFICATION</scope>
    <source>
        <strain evidence="4">Williams 82</strain>
    </source>
</reference>
<evidence type="ECO:0000313" key="5">
    <source>
        <dbReference type="Proteomes" id="UP000008827"/>
    </source>
</evidence>
<dbReference type="InParanoid" id="A0A0R0E615"/>
<dbReference type="Gramene" id="KRG89516">
    <property type="protein sequence ID" value="KRG89516"/>
    <property type="gene ID" value="GLYMA_20G028300"/>
</dbReference>
<name>A0A0R0E615_SOYBN</name>
<dbReference type="PaxDb" id="3847-GLYMA20G03473.1"/>
<evidence type="ECO:0000313" key="3">
    <source>
        <dbReference type="EMBL" id="KRG89516.1"/>
    </source>
</evidence>
<gene>
    <name evidence="3" type="ORF">GLYMA_20G028300</name>
</gene>